<organism evidence="3 4">
    <name type="scientific">Punica granatum</name>
    <name type="common">Pomegranate</name>
    <dbReference type="NCBI Taxonomy" id="22663"/>
    <lineage>
        <taxon>Eukaryota</taxon>
        <taxon>Viridiplantae</taxon>
        <taxon>Streptophyta</taxon>
        <taxon>Embryophyta</taxon>
        <taxon>Tracheophyta</taxon>
        <taxon>Spermatophyta</taxon>
        <taxon>Magnoliopsida</taxon>
        <taxon>eudicotyledons</taxon>
        <taxon>Gunneridae</taxon>
        <taxon>Pentapetalae</taxon>
        <taxon>rosids</taxon>
        <taxon>malvids</taxon>
        <taxon>Myrtales</taxon>
        <taxon>Lythraceae</taxon>
        <taxon>Punica</taxon>
    </lineage>
</organism>
<dbReference type="EMBL" id="MTKT01002011">
    <property type="protein sequence ID" value="OWM82328.1"/>
    <property type="molecule type" value="Genomic_DNA"/>
</dbReference>
<dbReference type="Proteomes" id="UP000197138">
    <property type="component" value="Unassembled WGS sequence"/>
</dbReference>
<proteinExistence type="predicted"/>
<name>A0A218XC16_PUNGR</name>
<feature type="domain" description="Protein kinase" evidence="2">
    <location>
        <begin position="1"/>
        <end position="191"/>
    </location>
</feature>
<dbReference type="InterPro" id="IPR051564">
    <property type="entry name" value="LRR_receptor-like_kinase"/>
</dbReference>
<comment type="caution">
    <text evidence="3">The sequence shown here is derived from an EMBL/GenBank/DDBJ whole genome shotgun (WGS) entry which is preliminary data.</text>
</comment>
<sequence length="191" mass="21584">MPKRSLEKWLHPTPNESGRDNNTTTLSIVERLSIAIDVATALEYLHHQCQTPIVHCNLEPSNVLLDSDFLAHLKYVVGGEVSMEVDVYSFGILLLEIFTGKRPTRPMLGDNFSLREFIQASLPHELNQVLDPVLCMRELQGNLYECLDSVLRVGLMCSNMQPKERMDIGEAAISLRKAKAVLRIGTRRNRV</sequence>
<evidence type="ECO:0000313" key="3">
    <source>
        <dbReference type="EMBL" id="OWM82328.1"/>
    </source>
</evidence>
<dbReference type="AlphaFoldDB" id="A0A218XC16"/>
<protein>
    <recommendedName>
        <fullName evidence="2">Protein kinase domain-containing protein</fullName>
    </recommendedName>
</protein>
<evidence type="ECO:0000259" key="2">
    <source>
        <dbReference type="PROSITE" id="PS50011"/>
    </source>
</evidence>
<dbReference type="Pfam" id="PF07714">
    <property type="entry name" value="PK_Tyr_Ser-Thr"/>
    <property type="match status" value="1"/>
</dbReference>
<dbReference type="GO" id="GO:0005524">
    <property type="term" value="F:ATP binding"/>
    <property type="evidence" value="ECO:0007669"/>
    <property type="project" value="InterPro"/>
</dbReference>
<dbReference type="GO" id="GO:0004672">
    <property type="term" value="F:protein kinase activity"/>
    <property type="evidence" value="ECO:0007669"/>
    <property type="project" value="InterPro"/>
</dbReference>
<dbReference type="Gene3D" id="1.10.510.10">
    <property type="entry name" value="Transferase(Phosphotransferase) domain 1"/>
    <property type="match status" value="2"/>
</dbReference>
<feature type="region of interest" description="Disordered" evidence="1">
    <location>
        <begin position="1"/>
        <end position="22"/>
    </location>
</feature>
<accession>A0A218XC16</accession>
<dbReference type="InterPro" id="IPR011009">
    <property type="entry name" value="Kinase-like_dom_sf"/>
</dbReference>
<dbReference type="PANTHER" id="PTHR48055:SF55">
    <property type="entry name" value="PROTEIN KINASE DOMAIN-CONTAINING PROTEIN"/>
    <property type="match status" value="1"/>
</dbReference>
<evidence type="ECO:0000256" key="1">
    <source>
        <dbReference type="SAM" id="MobiDB-lite"/>
    </source>
</evidence>
<evidence type="ECO:0000313" key="4">
    <source>
        <dbReference type="Proteomes" id="UP000197138"/>
    </source>
</evidence>
<dbReference type="SUPFAM" id="SSF56112">
    <property type="entry name" value="Protein kinase-like (PK-like)"/>
    <property type="match status" value="1"/>
</dbReference>
<reference evidence="4" key="1">
    <citation type="journal article" date="2017" name="Plant J.">
        <title>The pomegranate (Punica granatum L.) genome and the genomics of punicalagin biosynthesis.</title>
        <authorList>
            <person name="Qin G."/>
            <person name="Xu C."/>
            <person name="Ming R."/>
            <person name="Tang H."/>
            <person name="Guyot R."/>
            <person name="Kramer E.M."/>
            <person name="Hu Y."/>
            <person name="Yi X."/>
            <person name="Qi Y."/>
            <person name="Xu X."/>
            <person name="Gao Z."/>
            <person name="Pan H."/>
            <person name="Jian J."/>
            <person name="Tian Y."/>
            <person name="Yue Z."/>
            <person name="Xu Y."/>
        </authorList>
    </citation>
    <scope>NUCLEOTIDE SEQUENCE [LARGE SCALE GENOMIC DNA]</scope>
    <source>
        <strain evidence="4">cv. Dabenzi</strain>
    </source>
</reference>
<feature type="compositionally biased region" description="Basic and acidic residues" evidence="1">
    <location>
        <begin position="1"/>
        <end position="10"/>
    </location>
</feature>
<dbReference type="InterPro" id="IPR000719">
    <property type="entry name" value="Prot_kinase_dom"/>
</dbReference>
<dbReference type="PROSITE" id="PS50011">
    <property type="entry name" value="PROTEIN_KINASE_DOM"/>
    <property type="match status" value="1"/>
</dbReference>
<dbReference type="PANTHER" id="PTHR48055">
    <property type="entry name" value="LEUCINE-RICH REPEAT RECEPTOR PROTEIN KINASE EMS1"/>
    <property type="match status" value="1"/>
</dbReference>
<dbReference type="GO" id="GO:0016020">
    <property type="term" value="C:membrane"/>
    <property type="evidence" value="ECO:0007669"/>
    <property type="project" value="TreeGrafter"/>
</dbReference>
<dbReference type="InterPro" id="IPR001245">
    <property type="entry name" value="Ser-Thr/Tyr_kinase_cat_dom"/>
</dbReference>
<gene>
    <name evidence="3" type="ORF">CDL15_Pgr001902</name>
</gene>